<comment type="caution">
    <text evidence="1">The sequence shown here is derived from an EMBL/GenBank/DDBJ whole genome shotgun (WGS) entry which is preliminary data.</text>
</comment>
<accession>A0A8X6RYZ2</accession>
<proteinExistence type="predicted"/>
<gene>
    <name evidence="1" type="primary">NCL1_05223</name>
    <name evidence="1" type="ORF">TNCV_1467451</name>
</gene>
<dbReference type="AlphaFoldDB" id="A0A8X6RYZ2"/>
<dbReference type="EMBL" id="BMAU01021230">
    <property type="protein sequence ID" value="GFY01753.1"/>
    <property type="molecule type" value="Genomic_DNA"/>
</dbReference>
<keyword evidence="2" id="KW-1185">Reference proteome</keyword>
<reference evidence="1" key="1">
    <citation type="submission" date="2020-08" db="EMBL/GenBank/DDBJ databases">
        <title>Multicomponent nature underlies the extraordinary mechanical properties of spider dragline silk.</title>
        <authorList>
            <person name="Kono N."/>
            <person name="Nakamura H."/>
            <person name="Mori M."/>
            <person name="Yoshida Y."/>
            <person name="Ohtoshi R."/>
            <person name="Malay A.D."/>
            <person name="Moran D.A.P."/>
            <person name="Tomita M."/>
            <person name="Numata K."/>
            <person name="Arakawa K."/>
        </authorList>
    </citation>
    <scope>NUCLEOTIDE SEQUENCE</scope>
</reference>
<protein>
    <submittedName>
        <fullName evidence="1">Uncharacterized protein</fullName>
    </submittedName>
</protein>
<organism evidence="1 2">
    <name type="scientific">Trichonephila clavipes</name>
    <name type="common">Golden silk orbweaver</name>
    <name type="synonym">Nephila clavipes</name>
    <dbReference type="NCBI Taxonomy" id="2585209"/>
    <lineage>
        <taxon>Eukaryota</taxon>
        <taxon>Metazoa</taxon>
        <taxon>Ecdysozoa</taxon>
        <taxon>Arthropoda</taxon>
        <taxon>Chelicerata</taxon>
        <taxon>Arachnida</taxon>
        <taxon>Araneae</taxon>
        <taxon>Araneomorphae</taxon>
        <taxon>Entelegynae</taxon>
        <taxon>Araneoidea</taxon>
        <taxon>Nephilidae</taxon>
        <taxon>Trichonephila</taxon>
    </lineage>
</organism>
<evidence type="ECO:0000313" key="2">
    <source>
        <dbReference type="Proteomes" id="UP000887159"/>
    </source>
</evidence>
<dbReference type="Proteomes" id="UP000887159">
    <property type="component" value="Unassembled WGS sequence"/>
</dbReference>
<sequence length="153" mass="17394">MVAEKALTPFGIRSNWAQMTHSGNYAMLYLDYATLHQFLKSGGGPISLKPMIRFFKWLRDMENVFTRCRRKINRTLDSSDIEFRHVFLVAAVAEWYRYRTVACFVTGSSPVPLKTRRVGQRCTLNLSRAETSSRWCGVVVRRGGASSGVVHVS</sequence>
<name>A0A8X6RYZ2_TRICX</name>
<evidence type="ECO:0000313" key="1">
    <source>
        <dbReference type="EMBL" id="GFY01753.1"/>
    </source>
</evidence>